<evidence type="ECO:0000256" key="4">
    <source>
        <dbReference type="PROSITE-ProRule" id="PRU00433"/>
    </source>
</evidence>
<evidence type="ECO:0000259" key="6">
    <source>
        <dbReference type="PROSITE" id="PS51007"/>
    </source>
</evidence>
<evidence type="ECO:0000256" key="5">
    <source>
        <dbReference type="SAM" id="SignalP"/>
    </source>
</evidence>
<evidence type="ECO:0000313" key="8">
    <source>
        <dbReference type="Proteomes" id="UP000518288"/>
    </source>
</evidence>
<dbReference type="GO" id="GO:0009055">
    <property type="term" value="F:electron transfer activity"/>
    <property type="evidence" value="ECO:0007669"/>
    <property type="project" value="InterPro"/>
</dbReference>
<keyword evidence="1 4" id="KW-0349">Heme</keyword>
<evidence type="ECO:0000256" key="1">
    <source>
        <dbReference type="ARBA" id="ARBA00022617"/>
    </source>
</evidence>
<dbReference type="Proteomes" id="UP000518288">
    <property type="component" value="Unassembled WGS sequence"/>
</dbReference>
<dbReference type="InterPro" id="IPR028082">
    <property type="entry name" value="Peripla_BP_I"/>
</dbReference>
<dbReference type="Pfam" id="PF00034">
    <property type="entry name" value="Cytochrom_C"/>
    <property type="match status" value="1"/>
</dbReference>
<dbReference type="EMBL" id="JACCFH010000001">
    <property type="protein sequence ID" value="NYG34347.1"/>
    <property type="molecule type" value="Genomic_DNA"/>
</dbReference>
<keyword evidence="5" id="KW-0732">Signal</keyword>
<name>A0A7Y9U802_9BURK</name>
<dbReference type="InterPro" id="IPR036909">
    <property type="entry name" value="Cyt_c-like_dom_sf"/>
</dbReference>
<evidence type="ECO:0000313" key="7">
    <source>
        <dbReference type="EMBL" id="NYG34347.1"/>
    </source>
</evidence>
<feature type="domain" description="Cytochrome c" evidence="6">
    <location>
        <begin position="37"/>
        <end position="176"/>
    </location>
</feature>
<dbReference type="PROSITE" id="PS51007">
    <property type="entry name" value="CYTC"/>
    <property type="match status" value="1"/>
</dbReference>
<gene>
    <name evidence="7" type="ORF">BDD16_003333</name>
</gene>
<evidence type="ECO:0000256" key="2">
    <source>
        <dbReference type="ARBA" id="ARBA00022723"/>
    </source>
</evidence>
<accession>A0A7Y9U802</accession>
<keyword evidence="3 4" id="KW-0408">Iron</keyword>
<reference evidence="7 8" key="1">
    <citation type="submission" date="2020-07" db="EMBL/GenBank/DDBJ databases">
        <title>Genomic Encyclopedia of Archaeal and Bacterial Type Strains, Phase II (KMG-II): from individual species to whole genera.</title>
        <authorList>
            <person name="Goeker M."/>
        </authorList>
    </citation>
    <scope>NUCLEOTIDE SEQUENCE [LARGE SCALE GENOMIC DNA]</scope>
    <source>
        <strain evidence="7 8">DSM 21226</strain>
    </source>
</reference>
<evidence type="ECO:0000256" key="3">
    <source>
        <dbReference type="ARBA" id="ARBA00023004"/>
    </source>
</evidence>
<dbReference type="GO" id="GO:0046872">
    <property type="term" value="F:metal ion binding"/>
    <property type="evidence" value="ECO:0007669"/>
    <property type="project" value="UniProtKB-KW"/>
</dbReference>
<dbReference type="Gene3D" id="1.10.760.10">
    <property type="entry name" value="Cytochrome c-like domain"/>
    <property type="match status" value="1"/>
</dbReference>
<keyword evidence="8" id="KW-1185">Reference proteome</keyword>
<proteinExistence type="predicted"/>
<keyword evidence="2 4" id="KW-0479">Metal-binding</keyword>
<dbReference type="AlphaFoldDB" id="A0A7Y9U802"/>
<dbReference type="SUPFAM" id="SSF53822">
    <property type="entry name" value="Periplasmic binding protein-like I"/>
    <property type="match status" value="1"/>
</dbReference>
<feature type="signal peptide" evidence="5">
    <location>
        <begin position="1"/>
        <end position="28"/>
    </location>
</feature>
<dbReference type="GO" id="GO:0020037">
    <property type="term" value="F:heme binding"/>
    <property type="evidence" value="ECO:0007669"/>
    <property type="project" value="InterPro"/>
</dbReference>
<dbReference type="SUPFAM" id="SSF46626">
    <property type="entry name" value="Cytochrome c"/>
    <property type="match status" value="1"/>
</dbReference>
<dbReference type="InterPro" id="IPR009056">
    <property type="entry name" value="Cyt_c-like_dom"/>
</dbReference>
<sequence>MTTARRATRYLRVGLLLLTGLAAGQARPEEPAAQADSAVTRGAQLFREGLRADRSPVEAQRGNGVAVQGQEAACIQCHRASGMGGAEGSTAVPPIVGSILFAPGRPVQPRQPRVFSHLTRQAPAAQIRPAYSLETLLRALNRGIGPTGQSMDALMPRYQLTEAEVRDLAAYTTTLRIGEAPGHDGRTLHLATIETADNTPAVRQAATDLLVQCMAERSPPAQDSPHAPPAWTLHRWQLGADPARWPTELEALQRQQPVFALVSGITGPTGRGAWQAIQQHCERDALPCVLPNTASVDDSQPSVWSFHFSRGVSLDAATMAEVLVEHAPPGGWRQIHLVVEPRHEGAAIGARRLVERLGTRPVVRRPEWWVHAPDAPDTAAWLSGLGKHDALALWLPGMALSAWTTRHEPPPGAPRVLASGELIDLDAGAVAPSWRAAVQLTWPYAPIERHLPRVAQNVGQWLQSHQRALASDPALIRLQGHTYSACEVTANALRRMGARVSRAYLAELLEGAEEAATATAYPRFTLGPGRRHGSQGTWLMRFTDPRHARLQPEGDWFVPE</sequence>
<comment type="caution">
    <text evidence="7">The sequence shown here is derived from an EMBL/GenBank/DDBJ whole genome shotgun (WGS) entry which is preliminary data.</text>
</comment>
<protein>
    <submittedName>
        <fullName evidence="7">Mono/diheme cytochrome c family protein</fullName>
    </submittedName>
</protein>
<dbReference type="RefSeq" id="WP_179635000.1">
    <property type="nucleotide sequence ID" value="NZ_JACCFH010000001.1"/>
</dbReference>
<organism evidence="7 8">
    <name type="scientific">Sphaerotilus montanus</name>
    <dbReference type="NCBI Taxonomy" id="522889"/>
    <lineage>
        <taxon>Bacteria</taxon>
        <taxon>Pseudomonadati</taxon>
        <taxon>Pseudomonadota</taxon>
        <taxon>Betaproteobacteria</taxon>
        <taxon>Burkholderiales</taxon>
        <taxon>Sphaerotilaceae</taxon>
        <taxon>Sphaerotilus</taxon>
    </lineage>
</organism>
<feature type="chain" id="PRO_5031449389" evidence="5">
    <location>
        <begin position="29"/>
        <end position="560"/>
    </location>
</feature>